<dbReference type="InterPro" id="IPR016166">
    <property type="entry name" value="FAD-bd_PCMH"/>
</dbReference>
<dbReference type="InterPro" id="IPR016169">
    <property type="entry name" value="FAD-bd_PCMH_sub2"/>
</dbReference>
<evidence type="ECO:0000256" key="9">
    <source>
        <dbReference type="ARBA" id="ARBA00022857"/>
    </source>
</evidence>
<evidence type="ECO:0000256" key="2">
    <source>
        <dbReference type="ARBA" id="ARBA00003921"/>
    </source>
</evidence>
<evidence type="ECO:0000256" key="1">
    <source>
        <dbReference type="ARBA" id="ARBA00001974"/>
    </source>
</evidence>
<keyword evidence="10 16" id="KW-0133">Cell shape</keyword>
<dbReference type="Pfam" id="PF02873">
    <property type="entry name" value="MurB_C"/>
    <property type="match status" value="1"/>
</dbReference>
<evidence type="ECO:0000256" key="15">
    <source>
        <dbReference type="ARBA" id="ARBA00048914"/>
    </source>
</evidence>
<evidence type="ECO:0000256" key="12">
    <source>
        <dbReference type="ARBA" id="ARBA00023002"/>
    </source>
</evidence>
<dbReference type="HAMAP" id="MF_00037">
    <property type="entry name" value="MurB"/>
    <property type="match status" value="1"/>
</dbReference>
<name>A0A1G2SE23_9BACT</name>
<dbReference type="Proteomes" id="UP000177987">
    <property type="component" value="Unassembled WGS sequence"/>
</dbReference>
<dbReference type="InterPro" id="IPR003170">
    <property type="entry name" value="MurB"/>
</dbReference>
<keyword evidence="13 16" id="KW-0131">Cell cycle</keyword>
<evidence type="ECO:0000256" key="13">
    <source>
        <dbReference type="ARBA" id="ARBA00023306"/>
    </source>
</evidence>
<sequence length="340" mass="37196">MTLRIKEHIPLAPMTTMRVGGSARFFARVKSLADLRSGVAFARSQNLPIFVLGGGSNILVPSKGFPGLVLKIECKGIFYEEEGSSSHVIAGAGEVWDEVVRDTVKRGLWGIENLSLIPGTIGGAVVQNLGAYGVEACDALAWVEAFDMQTMKIKKISRDECAFGYRESIFKKNSNLIVVRAAFSICHDGTPHIEYQDVKTFFAENKIEEPALVDIRKAIVAIRTAKMPSSRLGTAGSFFKNPVVSADEFARLERALPGIKAYKQEDNTVKLSAAWLLDKVGGFRGHRQGDAGVYEHQALILVNHGGATAENILSLAQEMKNIIKEKTNVTLEEEVVMMRV</sequence>
<keyword evidence="7 16" id="KW-0285">Flavoprotein</keyword>
<evidence type="ECO:0000256" key="7">
    <source>
        <dbReference type="ARBA" id="ARBA00022630"/>
    </source>
</evidence>
<dbReference type="GO" id="GO:0005829">
    <property type="term" value="C:cytosol"/>
    <property type="evidence" value="ECO:0007669"/>
    <property type="project" value="TreeGrafter"/>
</dbReference>
<comment type="similarity">
    <text evidence="16">Belongs to the MurB family.</text>
</comment>
<keyword evidence="6 16" id="KW-0132">Cell division</keyword>
<reference evidence="18 19" key="1">
    <citation type="journal article" date="2016" name="Nat. Commun.">
        <title>Thousands of microbial genomes shed light on interconnected biogeochemical processes in an aquifer system.</title>
        <authorList>
            <person name="Anantharaman K."/>
            <person name="Brown C.T."/>
            <person name="Hug L.A."/>
            <person name="Sharon I."/>
            <person name="Castelle C.J."/>
            <person name="Probst A.J."/>
            <person name="Thomas B.C."/>
            <person name="Singh A."/>
            <person name="Wilkins M.J."/>
            <person name="Karaoz U."/>
            <person name="Brodie E.L."/>
            <person name="Williams K.H."/>
            <person name="Hubbard S.S."/>
            <person name="Banfield J.F."/>
        </authorList>
    </citation>
    <scope>NUCLEOTIDE SEQUENCE [LARGE SCALE GENOMIC DNA]</scope>
</reference>
<evidence type="ECO:0000256" key="4">
    <source>
        <dbReference type="ARBA" id="ARBA00004752"/>
    </source>
</evidence>
<dbReference type="NCBIfam" id="TIGR00179">
    <property type="entry name" value="murB"/>
    <property type="match status" value="1"/>
</dbReference>
<comment type="cofactor">
    <cofactor evidence="1 16">
        <name>FAD</name>
        <dbReference type="ChEBI" id="CHEBI:57692"/>
    </cofactor>
</comment>
<dbReference type="SUPFAM" id="SSF56194">
    <property type="entry name" value="Uridine diphospho-N-Acetylenolpyruvylglucosamine reductase, MurB, C-terminal domain"/>
    <property type="match status" value="1"/>
</dbReference>
<keyword evidence="5 16" id="KW-0963">Cytoplasm</keyword>
<dbReference type="UniPathway" id="UPA00219"/>
<keyword evidence="8 16" id="KW-0274">FAD</keyword>
<dbReference type="EC" id="1.3.1.98" evidence="16"/>
<dbReference type="GO" id="GO:0071949">
    <property type="term" value="F:FAD binding"/>
    <property type="evidence" value="ECO:0007669"/>
    <property type="project" value="InterPro"/>
</dbReference>
<evidence type="ECO:0000256" key="8">
    <source>
        <dbReference type="ARBA" id="ARBA00022827"/>
    </source>
</evidence>
<evidence type="ECO:0000313" key="18">
    <source>
        <dbReference type="EMBL" id="OHA83317.1"/>
    </source>
</evidence>
<evidence type="ECO:0000256" key="3">
    <source>
        <dbReference type="ARBA" id="ARBA00004496"/>
    </source>
</evidence>
<proteinExistence type="inferred from homology"/>
<feature type="domain" description="FAD-binding PCMH-type" evidence="17">
    <location>
        <begin position="18"/>
        <end position="189"/>
    </location>
</feature>
<feature type="active site" evidence="16">
    <location>
        <position position="166"/>
    </location>
</feature>
<dbReference type="GO" id="GO:0008360">
    <property type="term" value="P:regulation of cell shape"/>
    <property type="evidence" value="ECO:0007669"/>
    <property type="project" value="UniProtKB-KW"/>
</dbReference>
<dbReference type="InterPro" id="IPR016167">
    <property type="entry name" value="FAD-bd_PCMH_sub1"/>
</dbReference>
<dbReference type="InterPro" id="IPR011601">
    <property type="entry name" value="MurB_C"/>
</dbReference>
<evidence type="ECO:0000259" key="17">
    <source>
        <dbReference type="PROSITE" id="PS51387"/>
    </source>
</evidence>
<evidence type="ECO:0000256" key="6">
    <source>
        <dbReference type="ARBA" id="ARBA00022618"/>
    </source>
</evidence>
<organism evidence="18 19">
    <name type="scientific">Candidatus Yonathbacteria bacterium RIFCSPLOWO2_01_FULL_47_33b</name>
    <dbReference type="NCBI Taxonomy" id="1802727"/>
    <lineage>
        <taxon>Bacteria</taxon>
        <taxon>Candidatus Yonathiibacteriota</taxon>
    </lineage>
</organism>
<dbReference type="GO" id="GO:0009252">
    <property type="term" value="P:peptidoglycan biosynthetic process"/>
    <property type="evidence" value="ECO:0007669"/>
    <property type="project" value="UniProtKB-UniRule"/>
</dbReference>
<comment type="caution">
    <text evidence="18">The sequence shown here is derived from an EMBL/GenBank/DDBJ whole genome shotgun (WGS) entry which is preliminary data.</text>
</comment>
<dbReference type="InterPro" id="IPR006094">
    <property type="entry name" value="Oxid_FAD_bind_N"/>
</dbReference>
<dbReference type="EMBL" id="MHUW01000019">
    <property type="protein sequence ID" value="OHA83317.1"/>
    <property type="molecule type" value="Genomic_DNA"/>
</dbReference>
<dbReference type="STRING" id="1802727.A2937_04165"/>
<evidence type="ECO:0000256" key="14">
    <source>
        <dbReference type="ARBA" id="ARBA00023316"/>
    </source>
</evidence>
<dbReference type="NCBIfam" id="NF000755">
    <property type="entry name" value="PRK00046.1"/>
    <property type="match status" value="1"/>
</dbReference>
<comment type="pathway">
    <text evidence="4 16">Cell wall biogenesis; peptidoglycan biosynthesis.</text>
</comment>
<comment type="subcellular location">
    <subcellularLocation>
        <location evidence="3 16">Cytoplasm</location>
    </subcellularLocation>
</comment>
<dbReference type="Pfam" id="PF01565">
    <property type="entry name" value="FAD_binding_4"/>
    <property type="match status" value="1"/>
</dbReference>
<dbReference type="Gene3D" id="3.30.43.10">
    <property type="entry name" value="Uridine Diphospho-n-acetylenolpyruvylglucosamine Reductase, domain 2"/>
    <property type="match status" value="1"/>
</dbReference>
<gene>
    <name evidence="16" type="primary">murB</name>
    <name evidence="18" type="ORF">A2937_04165</name>
</gene>
<feature type="active site" evidence="16">
    <location>
        <position position="334"/>
    </location>
</feature>
<comment type="function">
    <text evidence="2 16">Cell wall formation.</text>
</comment>
<keyword evidence="11 16" id="KW-0573">Peptidoglycan synthesis</keyword>
<accession>A0A1G2SE23</accession>
<dbReference type="PANTHER" id="PTHR21071:SF4">
    <property type="entry name" value="UDP-N-ACETYLENOLPYRUVOYLGLUCOSAMINE REDUCTASE"/>
    <property type="match status" value="1"/>
</dbReference>
<protein>
    <recommendedName>
        <fullName evidence="16">UDP-N-acetylenolpyruvoylglucosamine reductase</fullName>
        <ecNumber evidence="16">1.3.1.98</ecNumber>
    </recommendedName>
    <alternativeName>
        <fullName evidence="16">UDP-N-acetylmuramate dehydrogenase</fullName>
    </alternativeName>
</protein>
<comment type="catalytic activity">
    <reaction evidence="15 16">
        <text>UDP-N-acetyl-alpha-D-muramate + NADP(+) = UDP-N-acetyl-3-O-(1-carboxyvinyl)-alpha-D-glucosamine + NADPH + H(+)</text>
        <dbReference type="Rhea" id="RHEA:12248"/>
        <dbReference type="ChEBI" id="CHEBI:15378"/>
        <dbReference type="ChEBI" id="CHEBI:57783"/>
        <dbReference type="ChEBI" id="CHEBI:58349"/>
        <dbReference type="ChEBI" id="CHEBI:68483"/>
        <dbReference type="ChEBI" id="CHEBI:70757"/>
        <dbReference type="EC" id="1.3.1.98"/>
    </reaction>
</comment>
<dbReference type="GO" id="GO:0008762">
    <property type="term" value="F:UDP-N-acetylmuramate dehydrogenase activity"/>
    <property type="evidence" value="ECO:0007669"/>
    <property type="project" value="UniProtKB-UniRule"/>
</dbReference>
<evidence type="ECO:0000256" key="10">
    <source>
        <dbReference type="ARBA" id="ARBA00022960"/>
    </source>
</evidence>
<dbReference type="NCBIfam" id="NF010478">
    <property type="entry name" value="PRK13903.1"/>
    <property type="match status" value="1"/>
</dbReference>
<dbReference type="AlphaFoldDB" id="A0A1G2SE23"/>
<dbReference type="GO" id="GO:0051301">
    <property type="term" value="P:cell division"/>
    <property type="evidence" value="ECO:0007669"/>
    <property type="project" value="UniProtKB-KW"/>
</dbReference>
<dbReference type="Gene3D" id="3.30.465.10">
    <property type="match status" value="1"/>
</dbReference>
<evidence type="ECO:0000313" key="19">
    <source>
        <dbReference type="Proteomes" id="UP000177987"/>
    </source>
</evidence>
<evidence type="ECO:0000256" key="11">
    <source>
        <dbReference type="ARBA" id="ARBA00022984"/>
    </source>
</evidence>
<keyword evidence="14 16" id="KW-0961">Cell wall biogenesis/degradation</keyword>
<dbReference type="InterPro" id="IPR036318">
    <property type="entry name" value="FAD-bd_PCMH-like_sf"/>
</dbReference>
<dbReference type="SUPFAM" id="SSF56176">
    <property type="entry name" value="FAD-binding/transporter-associated domain-like"/>
    <property type="match status" value="1"/>
</dbReference>
<evidence type="ECO:0000256" key="16">
    <source>
        <dbReference type="HAMAP-Rule" id="MF_00037"/>
    </source>
</evidence>
<dbReference type="InterPro" id="IPR036635">
    <property type="entry name" value="MurB_C_sf"/>
</dbReference>
<dbReference type="GO" id="GO:0071555">
    <property type="term" value="P:cell wall organization"/>
    <property type="evidence" value="ECO:0007669"/>
    <property type="project" value="UniProtKB-KW"/>
</dbReference>
<keyword evidence="12 16" id="KW-0560">Oxidoreductase</keyword>
<dbReference type="Gene3D" id="3.90.78.10">
    <property type="entry name" value="UDP-N-acetylenolpyruvoylglucosamine reductase, C-terminal domain"/>
    <property type="match status" value="1"/>
</dbReference>
<dbReference type="PROSITE" id="PS51387">
    <property type="entry name" value="FAD_PCMH"/>
    <property type="match status" value="1"/>
</dbReference>
<keyword evidence="9 16" id="KW-0521">NADP</keyword>
<feature type="active site" description="Proton donor" evidence="16">
    <location>
        <position position="237"/>
    </location>
</feature>
<evidence type="ECO:0000256" key="5">
    <source>
        <dbReference type="ARBA" id="ARBA00022490"/>
    </source>
</evidence>
<dbReference type="PANTHER" id="PTHR21071">
    <property type="entry name" value="UDP-N-ACETYLENOLPYRUVOYLGLUCOSAMINE REDUCTASE"/>
    <property type="match status" value="1"/>
</dbReference>